<dbReference type="EMBL" id="CAKASE010000049">
    <property type="protein sequence ID" value="CAG9563573.1"/>
    <property type="molecule type" value="Genomic_DNA"/>
</dbReference>
<dbReference type="AlphaFoldDB" id="A0A8J2VYK1"/>
<evidence type="ECO:0000313" key="3">
    <source>
        <dbReference type="EMBL" id="CAG9563573.1"/>
    </source>
</evidence>
<dbReference type="InterPro" id="IPR006671">
    <property type="entry name" value="Cyclin_N"/>
</dbReference>
<dbReference type="Proteomes" id="UP000789524">
    <property type="component" value="Unassembled WGS sequence"/>
</dbReference>
<feature type="region of interest" description="Disordered" evidence="1">
    <location>
        <begin position="104"/>
        <end position="123"/>
    </location>
</feature>
<gene>
    <name evidence="3" type="ORF">DCHRY22_LOCUS4687</name>
</gene>
<dbReference type="Pfam" id="PF00134">
    <property type="entry name" value="Cyclin_N"/>
    <property type="match status" value="1"/>
</dbReference>
<dbReference type="OrthoDB" id="306099at2759"/>
<protein>
    <submittedName>
        <fullName evidence="3">(African queen) hypothetical protein</fullName>
    </submittedName>
</protein>
<evidence type="ECO:0000313" key="4">
    <source>
        <dbReference type="Proteomes" id="UP000789524"/>
    </source>
</evidence>
<feature type="compositionally biased region" description="Pro residues" evidence="1">
    <location>
        <begin position="104"/>
        <end position="113"/>
    </location>
</feature>
<dbReference type="SUPFAM" id="SSF47954">
    <property type="entry name" value="Cyclin-like"/>
    <property type="match status" value="1"/>
</dbReference>
<sequence>MELLCAERVSPDSSEPRLGPGPGRVQAAGADPVLLRRRVLDNLLRTEERYAVTANYFGAVQKEVTPHMRRLVAEWMLEVSAPPPARTLAILSLRPRVGCPRPVPQAPYAPSRPPMNRTAHGFV</sequence>
<feature type="region of interest" description="Disordered" evidence="1">
    <location>
        <begin position="1"/>
        <end position="26"/>
    </location>
</feature>
<name>A0A8J2VYK1_9NEOP</name>
<feature type="domain" description="Cyclin N-terminal" evidence="2">
    <location>
        <begin position="39"/>
        <end position="80"/>
    </location>
</feature>
<proteinExistence type="predicted"/>
<reference evidence="3" key="1">
    <citation type="submission" date="2021-09" db="EMBL/GenBank/DDBJ databases">
        <authorList>
            <person name="Martin H S."/>
        </authorList>
    </citation>
    <scope>NUCLEOTIDE SEQUENCE</scope>
</reference>
<organism evidence="3 4">
    <name type="scientific">Danaus chrysippus</name>
    <name type="common">African queen</name>
    <dbReference type="NCBI Taxonomy" id="151541"/>
    <lineage>
        <taxon>Eukaryota</taxon>
        <taxon>Metazoa</taxon>
        <taxon>Ecdysozoa</taxon>
        <taxon>Arthropoda</taxon>
        <taxon>Hexapoda</taxon>
        <taxon>Insecta</taxon>
        <taxon>Pterygota</taxon>
        <taxon>Neoptera</taxon>
        <taxon>Endopterygota</taxon>
        <taxon>Lepidoptera</taxon>
        <taxon>Glossata</taxon>
        <taxon>Ditrysia</taxon>
        <taxon>Papilionoidea</taxon>
        <taxon>Nymphalidae</taxon>
        <taxon>Danainae</taxon>
        <taxon>Danaini</taxon>
        <taxon>Danaina</taxon>
        <taxon>Danaus</taxon>
        <taxon>Anosia</taxon>
    </lineage>
</organism>
<accession>A0A8J2VYK1</accession>
<evidence type="ECO:0000259" key="2">
    <source>
        <dbReference type="Pfam" id="PF00134"/>
    </source>
</evidence>
<comment type="caution">
    <text evidence="3">The sequence shown here is derived from an EMBL/GenBank/DDBJ whole genome shotgun (WGS) entry which is preliminary data.</text>
</comment>
<dbReference type="InterPro" id="IPR036915">
    <property type="entry name" value="Cyclin-like_sf"/>
</dbReference>
<evidence type="ECO:0000256" key="1">
    <source>
        <dbReference type="SAM" id="MobiDB-lite"/>
    </source>
</evidence>
<keyword evidence="4" id="KW-1185">Reference proteome</keyword>